<sequence>MKINVHSERYQRQVLLPEIGEQGQELLADAKVLVVGAGGLGCPVLQYLAAAGVGYIGIADGDVVSLSNLHRQVLYSLEDVEHLKVKAAAKAVHRINPEVEVKQYPFYLHNVLALELLPKYDIVVDCTDNFATRYMLNDACALMQKPLVMAALTQWEGQLAVLHAGANGTAGINYRDIFPEPPGEHEVPNCAQAGVLGVLPGIIGTLQAAEVIKYLTGVGALLSKGMLHFDLKTGSSWIMEVAPSASRTGPADRQAFLLTNYEWYCGARDVAEIGSRELPTLMEQGAVFVDVRELQERPELPVPHQRLPLSELRNRSAQVEGKEVVVVCHHGIRSIEAVRLLSQWAPAGQKLYSLKGGIMALSAINQSK</sequence>
<evidence type="ECO:0000256" key="12">
    <source>
        <dbReference type="ARBA" id="ARBA00078531"/>
    </source>
</evidence>
<evidence type="ECO:0000256" key="4">
    <source>
        <dbReference type="ARBA" id="ARBA00022840"/>
    </source>
</evidence>
<dbReference type="OrthoDB" id="9804286at2"/>
<accession>A0A1M4YHA6</accession>
<dbReference type="Gene3D" id="3.40.50.720">
    <property type="entry name" value="NAD(P)-binding Rossmann-like Domain"/>
    <property type="match status" value="1"/>
</dbReference>
<evidence type="ECO:0000256" key="8">
    <source>
        <dbReference type="ARBA" id="ARBA00066884"/>
    </source>
</evidence>
<evidence type="ECO:0000313" key="14">
    <source>
        <dbReference type="EMBL" id="SHF05038.1"/>
    </source>
</evidence>
<dbReference type="GO" id="GO:0008146">
    <property type="term" value="F:sulfotransferase activity"/>
    <property type="evidence" value="ECO:0007669"/>
    <property type="project" value="TreeGrafter"/>
</dbReference>
<evidence type="ECO:0000259" key="13">
    <source>
        <dbReference type="PROSITE" id="PS50206"/>
    </source>
</evidence>
<dbReference type="EC" id="2.7.7.80" evidence="8"/>
<dbReference type="SUPFAM" id="SSF69572">
    <property type="entry name" value="Activating enzymes of the ubiquitin-like proteins"/>
    <property type="match status" value="1"/>
</dbReference>
<dbReference type="EMBL" id="FQUO01000004">
    <property type="protein sequence ID" value="SHF05038.1"/>
    <property type="molecule type" value="Genomic_DNA"/>
</dbReference>
<dbReference type="PANTHER" id="PTHR10953">
    <property type="entry name" value="UBIQUITIN-ACTIVATING ENZYME E1"/>
    <property type="match status" value="1"/>
</dbReference>
<keyword evidence="2 14" id="KW-0808">Transferase</keyword>
<evidence type="ECO:0000256" key="7">
    <source>
        <dbReference type="ARBA" id="ARBA00063809"/>
    </source>
</evidence>
<dbReference type="Gene3D" id="3.40.250.10">
    <property type="entry name" value="Rhodanese-like domain"/>
    <property type="match status" value="1"/>
</dbReference>
<evidence type="ECO:0000256" key="3">
    <source>
        <dbReference type="ARBA" id="ARBA00022741"/>
    </source>
</evidence>
<dbReference type="GO" id="GO:0005524">
    <property type="term" value="F:ATP binding"/>
    <property type="evidence" value="ECO:0007669"/>
    <property type="project" value="UniProtKB-KW"/>
</dbReference>
<dbReference type="Pfam" id="PF00581">
    <property type="entry name" value="Rhodanese"/>
    <property type="match status" value="1"/>
</dbReference>
<dbReference type="AlphaFoldDB" id="A0A1M4YHA6"/>
<name>A0A1M4YHA6_9BACT</name>
<dbReference type="GO" id="GO:0004792">
    <property type="term" value="F:thiosulfate-cyanide sulfurtransferase activity"/>
    <property type="evidence" value="ECO:0007669"/>
    <property type="project" value="TreeGrafter"/>
</dbReference>
<keyword evidence="3" id="KW-0547">Nucleotide-binding</keyword>
<keyword evidence="15" id="KW-1185">Reference proteome</keyword>
<dbReference type="FunFam" id="3.40.50.720:FF:000033">
    <property type="entry name" value="Adenylyltransferase and sulfurtransferase MOCS3"/>
    <property type="match status" value="1"/>
</dbReference>
<evidence type="ECO:0000256" key="2">
    <source>
        <dbReference type="ARBA" id="ARBA00022679"/>
    </source>
</evidence>
<keyword evidence="14" id="KW-0548">Nucleotidyltransferase</keyword>
<reference evidence="14 15" key="1">
    <citation type="submission" date="2016-11" db="EMBL/GenBank/DDBJ databases">
        <authorList>
            <person name="Jaros S."/>
            <person name="Januszkiewicz K."/>
            <person name="Wedrychowicz H."/>
        </authorList>
    </citation>
    <scope>NUCLEOTIDE SEQUENCE [LARGE SCALE GENOMIC DNA]</scope>
    <source>
        <strain evidence="14 15">DSM 26897</strain>
    </source>
</reference>
<gene>
    <name evidence="14" type="ORF">SAMN05444008_104279</name>
</gene>
<dbReference type="InterPro" id="IPR001763">
    <property type="entry name" value="Rhodanese-like_dom"/>
</dbReference>
<comment type="similarity">
    <text evidence="1">Belongs to the HesA/MoeB/ThiF family.</text>
</comment>
<dbReference type="InterPro" id="IPR036873">
    <property type="entry name" value="Rhodanese-like_dom_sf"/>
</dbReference>
<dbReference type="CDD" id="cd00158">
    <property type="entry name" value="RHOD"/>
    <property type="match status" value="1"/>
</dbReference>
<evidence type="ECO:0000256" key="6">
    <source>
        <dbReference type="ARBA" id="ARBA00055169"/>
    </source>
</evidence>
<dbReference type="InterPro" id="IPR000594">
    <property type="entry name" value="ThiF_NAD_FAD-bd"/>
</dbReference>
<feature type="domain" description="Rhodanese" evidence="13">
    <location>
        <begin position="282"/>
        <end position="366"/>
    </location>
</feature>
<dbReference type="InterPro" id="IPR035985">
    <property type="entry name" value="Ubiquitin-activating_enz"/>
</dbReference>
<proteinExistence type="inferred from homology"/>
<comment type="subunit">
    <text evidence="7">Homodimer. Forms a stable heterotetrameric complex of 2 MoeB and 2 MoaD during adenylation of MoaD.</text>
</comment>
<comment type="catalytic activity">
    <reaction evidence="5">
        <text>[molybdopterin-synthase sulfur-carrier protein]-C-terminal Gly-Gly + ATP + H(+) = [molybdopterin-synthase sulfur-carrier protein]-C-terminal Gly-Gly-AMP + diphosphate</text>
        <dbReference type="Rhea" id="RHEA:43616"/>
        <dbReference type="Rhea" id="RHEA-COMP:12159"/>
        <dbReference type="Rhea" id="RHEA-COMP:12202"/>
        <dbReference type="ChEBI" id="CHEBI:15378"/>
        <dbReference type="ChEBI" id="CHEBI:30616"/>
        <dbReference type="ChEBI" id="CHEBI:33019"/>
        <dbReference type="ChEBI" id="CHEBI:90618"/>
        <dbReference type="ChEBI" id="CHEBI:90778"/>
        <dbReference type="EC" id="2.7.7.80"/>
    </reaction>
</comment>
<dbReference type="GO" id="GO:0008641">
    <property type="term" value="F:ubiquitin-like modifier activating enzyme activity"/>
    <property type="evidence" value="ECO:0007669"/>
    <property type="project" value="InterPro"/>
</dbReference>
<dbReference type="PROSITE" id="PS50206">
    <property type="entry name" value="RHODANESE_3"/>
    <property type="match status" value="1"/>
</dbReference>
<dbReference type="STRING" id="1302690.BUE76_15570"/>
<dbReference type="InterPro" id="IPR045886">
    <property type="entry name" value="ThiF/MoeB/HesA"/>
</dbReference>
<evidence type="ECO:0000256" key="5">
    <source>
        <dbReference type="ARBA" id="ARBA00052218"/>
    </source>
</evidence>
<dbReference type="Pfam" id="PF00899">
    <property type="entry name" value="ThiF"/>
    <property type="match status" value="1"/>
</dbReference>
<keyword evidence="4" id="KW-0067">ATP-binding</keyword>
<dbReference type="GO" id="GO:0061605">
    <property type="term" value="F:molybdopterin-synthase adenylyltransferase activity"/>
    <property type="evidence" value="ECO:0007669"/>
    <property type="project" value="UniProtKB-EC"/>
</dbReference>
<dbReference type="GO" id="GO:0005829">
    <property type="term" value="C:cytosol"/>
    <property type="evidence" value="ECO:0007669"/>
    <property type="project" value="TreeGrafter"/>
</dbReference>
<evidence type="ECO:0000256" key="10">
    <source>
        <dbReference type="ARBA" id="ARBA00075110"/>
    </source>
</evidence>
<evidence type="ECO:0000313" key="15">
    <source>
        <dbReference type="Proteomes" id="UP000184368"/>
    </source>
</evidence>
<organism evidence="14 15">
    <name type="scientific">Cnuella takakiae</name>
    <dbReference type="NCBI Taxonomy" id="1302690"/>
    <lineage>
        <taxon>Bacteria</taxon>
        <taxon>Pseudomonadati</taxon>
        <taxon>Bacteroidota</taxon>
        <taxon>Chitinophagia</taxon>
        <taxon>Chitinophagales</taxon>
        <taxon>Chitinophagaceae</taxon>
        <taxon>Cnuella</taxon>
    </lineage>
</organism>
<dbReference type="RefSeq" id="WP_073041491.1">
    <property type="nucleotide sequence ID" value="NZ_FQUO01000004.1"/>
</dbReference>
<dbReference type="CDD" id="cd00757">
    <property type="entry name" value="ThiF_MoeB_HesA_family"/>
    <property type="match status" value="1"/>
</dbReference>
<comment type="function">
    <text evidence="6">Catalyzes the adenylation by ATP of the carboxyl group of the C-terminal glycine of sulfur carrier protein MoaD.</text>
</comment>
<protein>
    <recommendedName>
        <fullName evidence="9">Molybdopterin-synthase adenylyltransferase</fullName>
        <ecNumber evidence="8">2.7.7.80</ecNumber>
    </recommendedName>
    <alternativeName>
        <fullName evidence="12">MoaD protein adenylase</fullName>
    </alternativeName>
    <alternativeName>
        <fullName evidence="10">Molybdopterin-converting factor subunit 1 adenylase</fullName>
    </alternativeName>
    <alternativeName>
        <fullName evidence="11">Sulfur carrier protein MoaD adenylyltransferase</fullName>
    </alternativeName>
</protein>
<evidence type="ECO:0000256" key="9">
    <source>
        <dbReference type="ARBA" id="ARBA00073635"/>
    </source>
</evidence>
<evidence type="ECO:0000256" key="1">
    <source>
        <dbReference type="ARBA" id="ARBA00009919"/>
    </source>
</evidence>
<evidence type="ECO:0000256" key="11">
    <source>
        <dbReference type="ARBA" id="ARBA00075328"/>
    </source>
</evidence>
<dbReference type="Proteomes" id="UP000184368">
    <property type="component" value="Unassembled WGS sequence"/>
</dbReference>
<dbReference type="PANTHER" id="PTHR10953:SF102">
    <property type="entry name" value="ADENYLYLTRANSFERASE AND SULFURTRANSFERASE MOCS3"/>
    <property type="match status" value="1"/>
</dbReference>